<accession>A0A0K9PZU3</accession>
<protein>
    <submittedName>
        <fullName evidence="2">Uncharacterized protein</fullName>
    </submittedName>
</protein>
<sequence length="150" mass="16867">MNEDDGIQVSDHRRESDIPVFSGAYTSTEVMEVCETEERNRVNYYGGSDQWDETDNVSIGEIMNSPVLSDEDGTPADTQYSDDANPPPWFVTRKNHPITTSSPTSKLVDRLLSFDSAILSISQKSNHIHRKDPEESHLPIVQLRISISET</sequence>
<dbReference type="Proteomes" id="UP000036987">
    <property type="component" value="Unassembled WGS sequence"/>
</dbReference>
<dbReference type="EMBL" id="LFYR01000537">
    <property type="protein sequence ID" value="KMZ73757.1"/>
    <property type="molecule type" value="Genomic_DNA"/>
</dbReference>
<gene>
    <name evidence="2" type="ORF">ZOSMA_141G00300</name>
</gene>
<keyword evidence="3" id="KW-1185">Reference proteome</keyword>
<evidence type="ECO:0000256" key="1">
    <source>
        <dbReference type="SAM" id="MobiDB-lite"/>
    </source>
</evidence>
<name>A0A0K9PZU3_ZOSMR</name>
<reference evidence="3" key="1">
    <citation type="journal article" date="2016" name="Nature">
        <title>The genome of the seagrass Zostera marina reveals angiosperm adaptation to the sea.</title>
        <authorList>
            <person name="Olsen J.L."/>
            <person name="Rouze P."/>
            <person name="Verhelst B."/>
            <person name="Lin Y.-C."/>
            <person name="Bayer T."/>
            <person name="Collen J."/>
            <person name="Dattolo E."/>
            <person name="De Paoli E."/>
            <person name="Dittami S."/>
            <person name="Maumus F."/>
            <person name="Michel G."/>
            <person name="Kersting A."/>
            <person name="Lauritano C."/>
            <person name="Lohaus R."/>
            <person name="Toepel M."/>
            <person name="Tonon T."/>
            <person name="Vanneste K."/>
            <person name="Amirebrahimi M."/>
            <person name="Brakel J."/>
            <person name="Bostroem C."/>
            <person name="Chovatia M."/>
            <person name="Grimwood J."/>
            <person name="Jenkins J.W."/>
            <person name="Jueterbock A."/>
            <person name="Mraz A."/>
            <person name="Stam W.T."/>
            <person name="Tice H."/>
            <person name="Bornberg-Bauer E."/>
            <person name="Green P.J."/>
            <person name="Pearson G.A."/>
            <person name="Procaccini G."/>
            <person name="Duarte C.M."/>
            <person name="Schmutz J."/>
            <person name="Reusch T.B.H."/>
            <person name="Van de Peer Y."/>
        </authorList>
    </citation>
    <scope>NUCLEOTIDE SEQUENCE [LARGE SCALE GENOMIC DNA]</scope>
    <source>
        <strain evidence="3">cv. Finnish</strain>
    </source>
</reference>
<dbReference type="AlphaFoldDB" id="A0A0K9PZU3"/>
<comment type="caution">
    <text evidence="2">The sequence shown here is derived from an EMBL/GenBank/DDBJ whole genome shotgun (WGS) entry which is preliminary data.</text>
</comment>
<feature type="region of interest" description="Disordered" evidence="1">
    <location>
        <begin position="65"/>
        <end position="103"/>
    </location>
</feature>
<proteinExistence type="predicted"/>
<evidence type="ECO:0000313" key="2">
    <source>
        <dbReference type="EMBL" id="KMZ73757.1"/>
    </source>
</evidence>
<dbReference type="STRING" id="29655.A0A0K9PZU3"/>
<evidence type="ECO:0000313" key="3">
    <source>
        <dbReference type="Proteomes" id="UP000036987"/>
    </source>
</evidence>
<organism evidence="2 3">
    <name type="scientific">Zostera marina</name>
    <name type="common">Eelgrass</name>
    <dbReference type="NCBI Taxonomy" id="29655"/>
    <lineage>
        <taxon>Eukaryota</taxon>
        <taxon>Viridiplantae</taxon>
        <taxon>Streptophyta</taxon>
        <taxon>Embryophyta</taxon>
        <taxon>Tracheophyta</taxon>
        <taxon>Spermatophyta</taxon>
        <taxon>Magnoliopsida</taxon>
        <taxon>Liliopsida</taxon>
        <taxon>Zosteraceae</taxon>
        <taxon>Zostera</taxon>
    </lineage>
</organism>